<dbReference type="AlphaFoldDB" id="A0A699SX48"/>
<reference evidence="1" key="1">
    <citation type="journal article" date="2019" name="Sci. Rep.">
        <title>Draft genome of Tanacetum cinerariifolium, the natural source of mosquito coil.</title>
        <authorList>
            <person name="Yamashiro T."/>
            <person name="Shiraishi A."/>
            <person name="Satake H."/>
            <person name="Nakayama K."/>
        </authorList>
    </citation>
    <scope>NUCLEOTIDE SEQUENCE</scope>
</reference>
<protein>
    <submittedName>
        <fullName evidence="1">Uncharacterized protein</fullName>
    </submittedName>
</protein>
<dbReference type="EMBL" id="BKCJ011194467">
    <property type="protein sequence ID" value="GFD01901.1"/>
    <property type="molecule type" value="Genomic_DNA"/>
</dbReference>
<sequence length="119" mass="13210">GSFELLRDKFLRKQAGVAGFGARRSFPGIRNQWVHKNQGAGLHHDPLVGIRQDALRIAQQLYLIEVPPHVREGNGLCYLPNAQLGGGAAHGYEVGGNHRHIEQFFERRLVEGDDADFAT</sequence>
<comment type="caution">
    <text evidence="1">The sequence shown here is derived from an EMBL/GenBank/DDBJ whole genome shotgun (WGS) entry which is preliminary data.</text>
</comment>
<accession>A0A699SX48</accession>
<proteinExistence type="predicted"/>
<gene>
    <name evidence="1" type="ORF">Tci_873870</name>
</gene>
<name>A0A699SX48_TANCI</name>
<feature type="non-terminal residue" evidence="1">
    <location>
        <position position="1"/>
    </location>
</feature>
<evidence type="ECO:0000313" key="1">
    <source>
        <dbReference type="EMBL" id="GFD01901.1"/>
    </source>
</evidence>
<organism evidence="1">
    <name type="scientific">Tanacetum cinerariifolium</name>
    <name type="common">Dalmatian daisy</name>
    <name type="synonym">Chrysanthemum cinerariifolium</name>
    <dbReference type="NCBI Taxonomy" id="118510"/>
    <lineage>
        <taxon>Eukaryota</taxon>
        <taxon>Viridiplantae</taxon>
        <taxon>Streptophyta</taxon>
        <taxon>Embryophyta</taxon>
        <taxon>Tracheophyta</taxon>
        <taxon>Spermatophyta</taxon>
        <taxon>Magnoliopsida</taxon>
        <taxon>eudicotyledons</taxon>
        <taxon>Gunneridae</taxon>
        <taxon>Pentapetalae</taxon>
        <taxon>asterids</taxon>
        <taxon>campanulids</taxon>
        <taxon>Asterales</taxon>
        <taxon>Asteraceae</taxon>
        <taxon>Asteroideae</taxon>
        <taxon>Anthemideae</taxon>
        <taxon>Anthemidinae</taxon>
        <taxon>Tanacetum</taxon>
    </lineage>
</organism>